<evidence type="ECO:0000313" key="1">
    <source>
        <dbReference type="EMBL" id="RAH81672.1"/>
    </source>
</evidence>
<keyword evidence="2" id="KW-1185">Reference proteome</keyword>
<name>A0A8T8X211_ASPJA</name>
<reference evidence="1 2" key="1">
    <citation type="submission" date="2018-02" db="EMBL/GenBank/DDBJ databases">
        <title>The genomes of Aspergillus section Nigri reveals drivers in fungal speciation.</title>
        <authorList>
            <consortium name="DOE Joint Genome Institute"/>
            <person name="Vesth T.C."/>
            <person name="Nybo J."/>
            <person name="Theobald S."/>
            <person name="Brandl J."/>
            <person name="Frisvad J.C."/>
            <person name="Nielsen K.F."/>
            <person name="Lyhne E.K."/>
            <person name="Kogle M.E."/>
            <person name="Kuo A."/>
            <person name="Riley R."/>
            <person name="Clum A."/>
            <person name="Nolan M."/>
            <person name="Lipzen A."/>
            <person name="Salamov A."/>
            <person name="Henrissat B."/>
            <person name="Wiebenga A."/>
            <person name="De vries R.P."/>
            <person name="Grigoriev I.V."/>
            <person name="Mortensen U.H."/>
            <person name="Andersen M.R."/>
            <person name="Baker S.E."/>
        </authorList>
    </citation>
    <scope>NUCLEOTIDE SEQUENCE [LARGE SCALE GENOMIC DNA]</scope>
    <source>
        <strain evidence="1 2">CBS 114.51</strain>
    </source>
</reference>
<accession>A0A8T8X211</accession>
<proteinExistence type="predicted"/>
<protein>
    <recommendedName>
        <fullName evidence="3">Hydrophobin</fullName>
    </recommendedName>
</protein>
<dbReference type="GeneID" id="37177352"/>
<dbReference type="AlphaFoldDB" id="A0A8T8X211"/>
<dbReference type="Proteomes" id="UP000249497">
    <property type="component" value="Unassembled WGS sequence"/>
</dbReference>
<dbReference type="RefSeq" id="XP_025527566.1">
    <property type="nucleotide sequence ID" value="XM_025673660.1"/>
</dbReference>
<dbReference type="EMBL" id="KZ824794">
    <property type="protein sequence ID" value="RAH81672.1"/>
    <property type="molecule type" value="Genomic_DNA"/>
</dbReference>
<gene>
    <name evidence="1" type="ORF">BO86DRAFT_399805</name>
</gene>
<evidence type="ECO:0008006" key="3">
    <source>
        <dbReference type="Google" id="ProtNLM"/>
    </source>
</evidence>
<organism evidence="1 2">
    <name type="scientific">Aspergillus japonicus CBS 114.51</name>
    <dbReference type="NCBI Taxonomy" id="1448312"/>
    <lineage>
        <taxon>Eukaryota</taxon>
        <taxon>Fungi</taxon>
        <taxon>Dikarya</taxon>
        <taxon>Ascomycota</taxon>
        <taxon>Pezizomycotina</taxon>
        <taxon>Eurotiomycetes</taxon>
        <taxon>Eurotiomycetidae</taxon>
        <taxon>Eurotiales</taxon>
        <taxon>Aspergillaceae</taxon>
        <taxon>Aspergillus</taxon>
        <taxon>Aspergillus subgen. Circumdati</taxon>
    </lineage>
</organism>
<dbReference type="OrthoDB" id="10308902at2759"/>
<sequence length="145" mass="14868">MSLSPVFPNLQLSLTSSSSSSSSSSTFNHTQSATMRYTAILSFLALTAHPLTALAQGSTVGDLLTVLKPTVESLSCKPANLYCCAGVDGPGTSNYDQIQSTGTDPGAAVGTNCNRINTTTGQCDSAASARVCCSGSFGENKLNCR</sequence>
<evidence type="ECO:0000313" key="2">
    <source>
        <dbReference type="Proteomes" id="UP000249497"/>
    </source>
</evidence>